<dbReference type="AlphaFoldDB" id="A0A2K0U566"/>
<proteinExistence type="predicted"/>
<dbReference type="EMBL" id="MTYI01000090">
    <property type="protein sequence ID" value="PNP52901.1"/>
    <property type="molecule type" value="Genomic_DNA"/>
</dbReference>
<dbReference type="Proteomes" id="UP000236290">
    <property type="component" value="Unassembled WGS sequence"/>
</dbReference>
<evidence type="ECO:0000256" key="1">
    <source>
        <dbReference type="SAM" id="MobiDB-lite"/>
    </source>
</evidence>
<feature type="compositionally biased region" description="Basic and acidic residues" evidence="1">
    <location>
        <begin position="235"/>
        <end position="257"/>
    </location>
</feature>
<comment type="caution">
    <text evidence="2">The sequence shown here is derived from an EMBL/GenBank/DDBJ whole genome shotgun (WGS) entry which is preliminary data.</text>
</comment>
<feature type="region of interest" description="Disordered" evidence="1">
    <location>
        <begin position="235"/>
        <end position="258"/>
    </location>
</feature>
<accession>A0A2K0U566</accession>
<protein>
    <submittedName>
        <fullName evidence="2">Uncharacterized protein</fullName>
    </submittedName>
</protein>
<feature type="compositionally biased region" description="Basic and acidic residues" evidence="1">
    <location>
        <begin position="157"/>
        <end position="187"/>
    </location>
</feature>
<name>A0A2K0U566_TRIHA</name>
<evidence type="ECO:0000313" key="3">
    <source>
        <dbReference type="Proteomes" id="UP000236290"/>
    </source>
</evidence>
<dbReference type="OrthoDB" id="4900702at2759"/>
<gene>
    <name evidence="2" type="ORF">THARTR1_06742</name>
</gene>
<reference evidence="2 3" key="1">
    <citation type="submission" date="2017-02" db="EMBL/GenBank/DDBJ databases">
        <title>Genomes of Trichoderma spp. with biocontrol activity.</title>
        <authorList>
            <person name="Gardiner D."/>
            <person name="Kazan K."/>
            <person name="Vos C."/>
            <person name="Harvey P."/>
        </authorList>
    </citation>
    <scope>NUCLEOTIDE SEQUENCE [LARGE SCALE GENOMIC DNA]</scope>
    <source>
        <strain evidence="2 3">Tr1</strain>
    </source>
</reference>
<feature type="region of interest" description="Disordered" evidence="1">
    <location>
        <begin position="145"/>
        <end position="201"/>
    </location>
</feature>
<sequence length="277" mass="31506">MPLFKAPSVVMQKTRNSTWHEKIRGKGLGDARKLWGDYWLRFNTMQIPMLSEDEYFKTAAAIAEAAADEEEFGKLFAERNKQRQKELSRLVDEIGDAIIYKDNLFPCSAAENAAFNACRTGCFEYFVALLRGNVLGWEADRAGDDMPNNTIAGFGEETQKPDDEEAPKPDDEEAPKPDDEEAQKQNDEEVQDSINDEGSIDYENSIHYVGSFSPLSPSCETQYFDEYDDLYAMRQEDAKSRRESSEEKEYRATREGDVQLVPTPLIGPLIKRKLNPD</sequence>
<organism evidence="2 3">
    <name type="scientific">Trichoderma harzianum</name>
    <name type="common">Hypocrea lixii</name>
    <dbReference type="NCBI Taxonomy" id="5544"/>
    <lineage>
        <taxon>Eukaryota</taxon>
        <taxon>Fungi</taxon>
        <taxon>Dikarya</taxon>
        <taxon>Ascomycota</taxon>
        <taxon>Pezizomycotina</taxon>
        <taxon>Sordariomycetes</taxon>
        <taxon>Hypocreomycetidae</taxon>
        <taxon>Hypocreales</taxon>
        <taxon>Hypocreaceae</taxon>
        <taxon>Trichoderma</taxon>
    </lineage>
</organism>
<evidence type="ECO:0000313" key="2">
    <source>
        <dbReference type="EMBL" id="PNP52901.1"/>
    </source>
</evidence>
<feature type="compositionally biased region" description="Acidic residues" evidence="1">
    <location>
        <begin position="188"/>
        <end position="200"/>
    </location>
</feature>